<name>A0ABY4F674_9BACT</name>
<gene>
    <name evidence="2" type="ORF">MUN80_20660</name>
</gene>
<evidence type="ECO:0000313" key="3">
    <source>
        <dbReference type="Proteomes" id="UP000831785"/>
    </source>
</evidence>
<dbReference type="Proteomes" id="UP000831785">
    <property type="component" value="Chromosome"/>
</dbReference>
<dbReference type="InterPro" id="IPR026444">
    <property type="entry name" value="Secre_tail"/>
</dbReference>
<feature type="signal peptide" evidence="1">
    <location>
        <begin position="1"/>
        <end position="24"/>
    </location>
</feature>
<evidence type="ECO:0000313" key="2">
    <source>
        <dbReference type="EMBL" id="UOQ52161.1"/>
    </source>
</evidence>
<keyword evidence="1" id="KW-0732">Signal</keyword>
<evidence type="ECO:0000256" key="1">
    <source>
        <dbReference type="SAM" id="SignalP"/>
    </source>
</evidence>
<keyword evidence="3" id="KW-1185">Reference proteome</keyword>
<proteinExistence type="predicted"/>
<feature type="chain" id="PRO_5045896579" evidence="1">
    <location>
        <begin position="25"/>
        <end position="155"/>
    </location>
</feature>
<reference evidence="2 3" key="1">
    <citation type="submission" date="2022-04" db="EMBL/GenBank/DDBJ databases">
        <title>Hymenobacter sp. isolated from the air.</title>
        <authorList>
            <person name="Won M."/>
            <person name="Lee C.-M."/>
            <person name="Woen H.-Y."/>
            <person name="Kwon S.-W."/>
        </authorList>
    </citation>
    <scope>NUCLEOTIDE SEQUENCE [LARGE SCALE GENOMIC DNA]</scope>
    <source>
        <strain evidence="3">5116 S-27</strain>
    </source>
</reference>
<dbReference type="NCBIfam" id="TIGR04183">
    <property type="entry name" value="Por_Secre_tail"/>
    <property type="match status" value="1"/>
</dbReference>
<protein>
    <submittedName>
        <fullName evidence="2">T9SS type A sorting domain-containing protein</fullName>
    </submittedName>
</protein>
<organism evidence="2 3">
    <name type="scientific">Hymenobacter cellulosivorans</name>
    <dbReference type="NCBI Taxonomy" id="2932249"/>
    <lineage>
        <taxon>Bacteria</taxon>
        <taxon>Pseudomonadati</taxon>
        <taxon>Bacteroidota</taxon>
        <taxon>Cytophagia</taxon>
        <taxon>Cytophagales</taxon>
        <taxon>Hymenobacteraceae</taxon>
        <taxon>Hymenobacter</taxon>
    </lineage>
</organism>
<dbReference type="RefSeq" id="WP_244715891.1">
    <property type="nucleotide sequence ID" value="NZ_CP095049.1"/>
</dbReference>
<sequence>MWYHLHFRLLLLSCCLCITPSLRAQQVSEAWTARYEGNADACSVISGGSIVIHAGGNAAREVAPAGVSAVHELSAYPTVVHDQATITFVAEQDGSYELACYDAWGRLVRTLPGGTTQAGWVQQASFRAAGLVDGLYIIRLQAGARSQSVRVLVQR</sequence>
<dbReference type="EMBL" id="CP095049">
    <property type="protein sequence ID" value="UOQ52161.1"/>
    <property type="molecule type" value="Genomic_DNA"/>
</dbReference>
<accession>A0ABY4F674</accession>